<feature type="chain" id="PRO_5008580658" evidence="1">
    <location>
        <begin position="20"/>
        <end position="107"/>
    </location>
</feature>
<dbReference type="GO" id="GO:0020037">
    <property type="term" value="F:heme binding"/>
    <property type="evidence" value="ECO:0007669"/>
    <property type="project" value="InterPro"/>
</dbReference>
<dbReference type="Gene3D" id="1.10.640.10">
    <property type="entry name" value="Haem peroxidase domain superfamily, animal type"/>
    <property type="match status" value="1"/>
</dbReference>
<sequence length="107" mass="12065">MNLWLVVLTFLIVAERTSSQCDVSKYRKVTGACNNVRKPLQGVARSPYRRVLPPFKGEDDDIENIDPPLPRGSHPFVSALLGIWGQMLQSDLDRPIFNENQTEVLNA</sequence>
<feature type="non-terminal residue" evidence="2">
    <location>
        <position position="107"/>
    </location>
</feature>
<evidence type="ECO:0000313" key="2">
    <source>
        <dbReference type="EMBL" id="JAS15299.1"/>
    </source>
</evidence>
<dbReference type="InterPro" id="IPR019791">
    <property type="entry name" value="Haem_peroxidase_animal"/>
</dbReference>
<dbReference type="AlphaFoldDB" id="A0A1B6CPC5"/>
<reference evidence="2" key="1">
    <citation type="submission" date="2015-12" db="EMBL/GenBank/DDBJ databases">
        <title>De novo transcriptome assembly of four potential Pierce s Disease insect vectors from Arizona vineyards.</title>
        <authorList>
            <person name="Tassone E.E."/>
        </authorList>
    </citation>
    <scope>NUCLEOTIDE SEQUENCE</scope>
</reference>
<protein>
    <submittedName>
        <fullName evidence="2">Uncharacterized protein</fullName>
    </submittedName>
</protein>
<proteinExistence type="predicted"/>
<feature type="signal peptide" evidence="1">
    <location>
        <begin position="1"/>
        <end position="19"/>
    </location>
</feature>
<dbReference type="GO" id="GO:0006979">
    <property type="term" value="P:response to oxidative stress"/>
    <property type="evidence" value="ECO:0007669"/>
    <property type="project" value="InterPro"/>
</dbReference>
<dbReference type="InterPro" id="IPR010255">
    <property type="entry name" value="Haem_peroxidase_sf"/>
</dbReference>
<gene>
    <name evidence="2" type="ORF">g.45725</name>
</gene>
<keyword evidence="1" id="KW-0732">Signal</keyword>
<dbReference type="InterPro" id="IPR037120">
    <property type="entry name" value="Haem_peroxidase_sf_animal"/>
</dbReference>
<dbReference type="SUPFAM" id="SSF48113">
    <property type="entry name" value="Heme-dependent peroxidases"/>
    <property type="match status" value="1"/>
</dbReference>
<accession>A0A1B6CPC5</accession>
<name>A0A1B6CPC5_9HEMI</name>
<evidence type="ECO:0000256" key="1">
    <source>
        <dbReference type="SAM" id="SignalP"/>
    </source>
</evidence>
<dbReference type="GO" id="GO:0004601">
    <property type="term" value="F:peroxidase activity"/>
    <property type="evidence" value="ECO:0007669"/>
    <property type="project" value="InterPro"/>
</dbReference>
<dbReference type="PROSITE" id="PS50292">
    <property type="entry name" value="PEROXIDASE_3"/>
    <property type="match status" value="1"/>
</dbReference>
<organism evidence="2">
    <name type="scientific">Clastoptera arizonana</name>
    <name type="common">Arizona spittle bug</name>
    <dbReference type="NCBI Taxonomy" id="38151"/>
    <lineage>
        <taxon>Eukaryota</taxon>
        <taxon>Metazoa</taxon>
        <taxon>Ecdysozoa</taxon>
        <taxon>Arthropoda</taxon>
        <taxon>Hexapoda</taxon>
        <taxon>Insecta</taxon>
        <taxon>Pterygota</taxon>
        <taxon>Neoptera</taxon>
        <taxon>Paraneoptera</taxon>
        <taxon>Hemiptera</taxon>
        <taxon>Auchenorrhyncha</taxon>
        <taxon>Cercopoidea</taxon>
        <taxon>Clastopteridae</taxon>
        <taxon>Clastoptera</taxon>
    </lineage>
</organism>
<dbReference type="EMBL" id="GEDC01021999">
    <property type="protein sequence ID" value="JAS15299.1"/>
    <property type="molecule type" value="Transcribed_RNA"/>
</dbReference>